<name>A0A8J7MBH6_9BACT</name>
<dbReference type="Gene3D" id="2.160.20.10">
    <property type="entry name" value="Single-stranded right-handed beta-helix, Pectin lyase-like"/>
    <property type="match status" value="1"/>
</dbReference>
<evidence type="ECO:0000313" key="4">
    <source>
        <dbReference type="Proteomes" id="UP000624703"/>
    </source>
</evidence>
<evidence type="ECO:0000259" key="2">
    <source>
        <dbReference type="Pfam" id="PF12708"/>
    </source>
</evidence>
<dbReference type="AlphaFoldDB" id="A0A8J7MBH6"/>
<sequence>MMDSYRNRNSVYKNVSLLLFLAIHFLHADDSWRSKYYPADWQPPSADQVRFGEPFLQDFSYAGYQRGEQTVPQVKGPVFRVSNYGAKADGRTDSTVAIQRAIDEASRAGGGVVLFDTGEYRLSRASGSNWCLRISTSGVVLRGCSSGQTKLLNTSTDMTKSVIVLFEGQAVAETQSELSQDILGPDRKWYVEDASAFSVGDIVMLSWDFTDDWIKQHGQVKFWKKNSRPQPAIYKREVLEVNPSEGWILVDVPARYSYLVRDNARVGKVSGWISQTGMENIQLANVQNTNEGWGDKDYKVEGTGAHMTHGSWAVLMHDVYDSWLVNVKSYQPDENTSSAHLLSNGVKLDDSFRVTVKDCSFQRPQYGGGGGNGYMVRVQNSNECLIDHFFACYSRHGIVISHPGSSGNVFYRCRDKDTQCSTGLKGTLKTNGSGSDAHMHFSHSNLYDGCSVENSYFTAAHRGVWGTVPHALTSSSSVYWNTESKGKPVKSSYSVISKQGGYGYVIGTKGDYSAVLTSLKKGDSTAPEDIVEGEGQGEQLVPQSLYEDQLKRRLSLAGPLSTSRR</sequence>
<dbReference type="RefSeq" id="WP_200310543.1">
    <property type="nucleotide sequence ID" value="NZ_JAENIM010000022.1"/>
</dbReference>
<gene>
    <name evidence="3" type="ORF">JIN82_04980</name>
</gene>
<feature type="domain" description="Rhamnogalacturonase A/B/Epimerase-like pectate lyase" evidence="2">
    <location>
        <begin position="79"/>
        <end position="155"/>
    </location>
</feature>
<evidence type="ECO:0000256" key="1">
    <source>
        <dbReference type="SAM" id="MobiDB-lite"/>
    </source>
</evidence>
<feature type="region of interest" description="Disordered" evidence="1">
    <location>
        <begin position="524"/>
        <end position="543"/>
    </location>
</feature>
<evidence type="ECO:0000313" key="3">
    <source>
        <dbReference type="EMBL" id="MBK1790509.1"/>
    </source>
</evidence>
<dbReference type="EMBL" id="JAENIM010000022">
    <property type="protein sequence ID" value="MBK1790509.1"/>
    <property type="molecule type" value="Genomic_DNA"/>
</dbReference>
<protein>
    <recommendedName>
        <fullName evidence="2">Rhamnogalacturonase A/B/Epimerase-like pectate lyase domain-containing protein</fullName>
    </recommendedName>
</protein>
<dbReference type="InterPro" id="IPR012334">
    <property type="entry name" value="Pectin_lyas_fold"/>
</dbReference>
<proteinExistence type="predicted"/>
<keyword evidence="4" id="KW-1185">Reference proteome</keyword>
<comment type="caution">
    <text evidence="3">The sequence shown here is derived from an EMBL/GenBank/DDBJ whole genome shotgun (WGS) entry which is preliminary data.</text>
</comment>
<dbReference type="Proteomes" id="UP000624703">
    <property type="component" value="Unassembled WGS sequence"/>
</dbReference>
<organism evidence="3 4">
    <name type="scientific">Persicirhabdus sediminis</name>
    <dbReference type="NCBI Taxonomy" id="454144"/>
    <lineage>
        <taxon>Bacteria</taxon>
        <taxon>Pseudomonadati</taxon>
        <taxon>Verrucomicrobiota</taxon>
        <taxon>Verrucomicrobiia</taxon>
        <taxon>Verrucomicrobiales</taxon>
        <taxon>Verrucomicrobiaceae</taxon>
        <taxon>Persicirhabdus</taxon>
    </lineage>
</organism>
<dbReference type="SUPFAM" id="SSF51126">
    <property type="entry name" value="Pectin lyase-like"/>
    <property type="match status" value="1"/>
</dbReference>
<dbReference type="Pfam" id="PF12708">
    <property type="entry name" value="Pect-lyase_RHGA_epim"/>
    <property type="match status" value="1"/>
</dbReference>
<dbReference type="InterPro" id="IPR024535">
    <property type="entry name" value="RHGA/B-epi-like_pectate_lyase"/>
</dbReference>
<reference evidence="3" key="1">
    <citation type="submission" date="2021-01" db="EMBL/GenBank/DDBJ databases">
        <title>Modified the classification status of verrucomicrobia.</title>
        <authorList>
            <person name="Feng X."/>
        </authorList>
    </citation>
    <scope>NUCLEOTIDE SEQUENCE</scope>
    <source>
        <strain evidence="3">_KCTC 22039</strain>
    </source>
</reference>
<accession>A0A8J7MBH6</accession>
<dbReference type="InterPro" id="IPR011050">
    <property type="entry name" value="Pectin_lyase_fold/virulence"/>
</dbReference>